<dbReference type="SUPFAM" id="SSF116842">
    <property type="entry name" value="XseB-like"/>
    <property type="match status" value="1"/>
</dbReference>
<protein>
    <recommendedName>
        <fullName evidence="6">Exodeoxyribonuclease 7 small subunit</fullName>
        <ecNumber evidence="6">3.1.11.6</ecNumber>
    </recommendedName>
    <alternativeName>
        <fullName evidence="6">Exodeoxyribonuclease VII small subunit</fullName>
        <shortName evidence="6">Exonuclease VII small subunit</shortName>
    </alternativeName>
</protein>
<comment type="function">
    <text evidence="6">Bidirectionally degrades single-stranded DNA into large acid-insoluble oligonucleotides, which are then degraded further into small acid-soluble oligonucleotides.</text>
</comment>
<proteinExistence type="inferred from homology"/>
<dbReference type="InterPro" id="IPR003761">
    <property type="entry name" value="Exonuc_VII_S"/>
</dbReference>
<dbReference type="EMBL" id="CP098401">
    <property type="protein sequence ID" value="URW76056.1"/>
    <property type="molecule type" value="Genomic_DNA"/>
</dbReference>
<gene>
    <name evidence="6" type="primary">xseB</name>
    <name evidence="7" type="ORF">M9980_02150</name>
</gene>
<dbReference type="Pfam" id="PF02609">
    <property type="entry name" value="Exonuc_VII_S"/>
    <property type="match status" value="1"/>
</dbReference>
<dbReference type="PIRSF" id="PIRSF006488">
    <property type="entry name" value="Exonuc_VII_S"/>
    <property type="match status" value="1"/>
</dbReference>
<reference evidence="7" key="1">
    <citation type="submission" date="2022-05" db="EMBL/GenBank/DDBJ databases">
        <title>Sphingomonas sp. strain RMG20 Genome sequencing and assembly.</title>
        <authorList>
            <person name="Kim I."/>
        </authorList>
    </citation>
    <scope>NUCLEOTIDE SEQUENCE</scope>
    <source>
        <strain evidence="7">RMG20</strain>
    </source>
</reference>
<dbReference type="HAMAP" id="MF_00337">
    <property type="entry name" value="Exonuc_7_S"/>
    <property type="match status" value="1"/>
</dbReference>
<dbReference type="Proteomes" id="UP001055580">
    <property type="component" value="Chromosome"/>
</dbReference>
<keyword evidence="8" id="KW-1185">Reference proteome</keyword>
<dbReference type="Gene3D" id="1.10.287.1040">
    <property type="entry name" value="Exonuclease VII, small subunit"/>
    <property type="match status" value="1"/>
</dbReference>
<comment type="catalytic activity">
    <reaction evidence="6">
        <text>Exonucleolytic cleavage in either 5'- to 3'- or 3'- to 5'-direction to yield nucleoside 5'-phosphates.</text>
        <dbReference type="EC" id="3.1.11.6"/>
    </reaction>
</comment>
<dbReference type="PANTHER" id="PTHR34137">
    <property type="entry name" value="EXODEOXYRIBONUCLEASE 7 SMALL SUBUNIT"/>
    <property type="match status" value="1"/>
</dbReference>
<dbReference type="NCBIfam" id="TIGR01280">
    <property type="entry name" value="xseB"/>
    <property type="match status" value="1"/>
</dbReference>
<evidence type="ECO:0000256" key="4">
    <source>
        <dbReference type="ARBA" id="ARBA00022801"/>
    </source>
</evidence>
<keyword evidence="2 6" id="KW-0963">Cytoplasm</keyword>
<evidence type="ECO:0000256" key="5">
    <source>
        <dbReference type="ARBA" id="ARBA00022839"/>
    </source>
</evidence>
<accession>A0ABY4TZT2</accession>
<dbReference type="GO" id="GO:0008855">
    <property type="term" value="F:exodeoxyribonuclease VII activity"/>
    <property type="evidence" value="ECO:0007669"/>
    <property type="project" value="UniProtKB-EC"/>
</dbReference>
<keyword evidence="5 6" id="KW-0269">Exonuclease</keyword>
<dbReference type="InterPro" id="IPR037004">
    <property type="entry name" value="Exonuc_VII_ssu_sf"/>
</dbReference>
<comment type="subcellular location">
    <subcellularLocation>
        <location evidence="6">Cytoplasm</location>
    </subcellularLocation>
</comment>
<organism evidence="7 8">
    <name type="scientific">Sphingomonas donggukensis</name>
    <dbReference type="NCBI Taxonomy" id="2949093"/>
    <lineage>
        <taxon>Bacteria</taxon>
        <taxon>Pseudomonadati</taxon>
        <taxon>Pseudomonadota</taxon>
        <taxon>Alphaproteobacteria</taxon>
        <taxon>Sphingomonadales</taxon>
        <taxon>Sphingomonadaceae</taxon>
        <taxon>Sphingomonas</taxon>
    </lineage>
</organism>
<evidence type="ECO:0000256" key="1">
    <source>
        <dbReference type="ARBA" id="ARBA00009998"/>
    </source>
</evidence>
<evidence type="ECO:0000256" key="2">
    <source>
        <dbReference type="ARBA" id="ARBA00022490"/>
    </source>
</evidence>
<keyword evidence="3 6" id="KW-0540">Nuclease</keyword>
<dbReference type="EC" id="3.1.11.6" evidence="6"/>
<dbReference type="RefSeq" id="WP_250752865.1">
    <property type="nucleotide sequence ID" value="NZ_CP098401.1"/>
</dbReference>
<dbReference type="NCBIfam" id="NF002139">
    <property type="entry name" value="PRK00977.1-3"/>
    <property type="match status" value="1"/>
</dbReference>
<evidence type="ECO:0000313" key="8">
    <source>
        <dbReference type="Proteomes" id="UP001055580"/>
    </source>
</evidence>
<keyword evidence="4 6" id="KW-0378">Hydrolase</keyword>
<name>A0ABY4TZT2_9SPHN</name>
<evidence type="ECO:0000256" key="6">
    <source>
        <dbReference type="HAMAP-Rule" id="MF_00337"/>
    </source>
</evidence>
<sequence length="81" mass="8724">MAEDSTIETLSFEDALKELETIVGRLETGTAPLQEAIDLYARGDLLRRQCDARLNAAQARIEAIRTDADGRATGTTPFAAG</sequence>
<evidence type="ECO:0000256" key="3">
    <source>
        <dbReference type="ARBA" id="ARBA00022722"/>
    </source>
</evidence>
<evidence type="ECO:0000313" key="7">
    <source>
        <dbReference type="EMBL" id="URW76056.1"/>
    </source>
</evidence>
<comment type="subunit">
    <text evidence="6">Heterooligomer composed of large and small subunits.</text>
</comment>
<dbReference type="PANTHER" id="PTHR34137:SF1">
    <property type="entry name" value="EXODEOXYRIBONUCLEASE 7 SMALL SUBUNIT"/>
    <property type="match status" value="1"/>
</dbReference>
<comment type="similarity">
    <text evidence="1 6">Belongs to the XseB family.</text>
</comment>